<dbReference type="EMBL" id="JH795867">
    <property type="protein sequence ID" value="EJU00246.1"/>
    <property type="molecule type" value="Genomic_DNA"/>
</dbReference>
<dbReference type="Proteomes" id="UP000030653">
    <property type="component" value="Unassembled WGS sequence"/>
</dbReference>
<reference evidence="1 2" key="1">
    <citation type="journal article" date="2012" name="Science">
        <title>The Paleozoic origin of enzymatic lignin decomposition reconstructed from 31 fungal genomes.</title>
        <authorList>
            <person name="Floudas D."/>
            <person name="Binder M."/>
            <person name="Riley R."/>
            <person name="Barry K."/>
            <person name="Blanchette R.A."/>
            <person name="Henrissat B."/>
            <person name="Martinez A.T."/>
            <person name="Otillar R."/>
            <person name="Spatafora J.W."/>
            <person name="Yadav J.S."/>
            <person name="Aerts A."/>
            <person name="Benoit I."/>
            <person name="Boyd A."/>
            <person name="Carlson A."/>
            <person name="Copeland A."/>
            <person name="Coutinho P.M."/>
            <person name="de Vries R.P."/>
            <person name="Ferreira P."/>
            <person name="Findley K."/>
            <person name="Foster B."/>
            <person name="Gaskell J."/>
            <person name="Glotzer D."/>
            <person name="Gorecki P."/>
            <person name="Heitman J."/>
            <person name="Hesse C."/>
            <person name="Hori C."/>
            <person name="Igarashi K."/>
            <person name="Jurgens J.A."/>
            <person name="Kallen N."/>
            <person name="Kersten P."/>
            <person name="Kohler A."/>
            <person name="Kuees U."/>
            <person name="Kumar T.K.A."/>
            <person name="Kuo A."/>
            <person name="LaButti K."/>
            <person name="Larrondo L.F."/>
            <person name="Lindquist E."/>
            <person name="Ling A."/>
            <person name="Lombard V."/>
            <person name="Lucas S."/>
            <person name="Lundell T."/>
            <person name="Martin R."/>
            <person name="McLaughlin D.J."/>
            <person name="Morgenstern I."/>
            <person name="Morin E."/>
            <person name="Murat C."/>
            <person name="Nagy L.G."/>
            <person name="Nolan M."/>
            <person name="Ohm R.A."/>
            <person name="Patyshakuliyeva A."/>
            <person name="Rokas A."/>
            <person name="Ruiz-Duenas F.J."/>
            <person name="Sabat G."/>
            <person name="Salamov A."/>
            <person name="Samejima M."/>
            <person name="Schmutz J."/>
            <person name="Slot J.C."/>
            <person name="St John F."/>
            <person name="Stenlid J."/>
            <person name="Sun H."/>
            <person name="Sun S."/>
            <person name="Syed K."/>
            <person name="Tsang A."/>
            <person name="Wiebenga A."/>
            <person name="Young D."/>
            <person name="Pisabarro A."/>
            <person name="Eastwood D.C."/>
            <person name="Martin F."/>
            <person name="Cullen D."/>
            <person name="Grigoriev I.V."/>
            <person name="Hibbett D.S."/>
        </authorList>
    </citation>
    <scope>NUCLEOTIDE SEQUENCE [LARGE SCALE GENOMIC DNA]</scope>
    <source>
        <strain evidence="1 2">DJM-731 SS1</strain>
    </source>
</reference>
<name>M5FS96_DACPD</name>
<dbReference type="HOGENOM" id="CLU_1740469_0_0_1"/>
<proteinExistence type="predicted"/>
<organism evidence="1 2">
    <name type="scientific">Dacryopinax primogenitus (strain DJM 731)</name>
    <name type="common">Brown rot fungus</name>
    <dbReference type="NCBI Taxonomy" id="1858805"/>
    <lineage>
        <taxon>Eukaryota</taxon>
        <taxon>Fungi</taxon>
        <taxon>Dikarya</taxon>
        <taxon>Basidiomycota</taxon>
        <taxon>Agaricomycotina</taxon>
        <taxon>Dacrymycetes</taxon>
        <taxon>Dacrymycetales</taxon>
        <taxon>Dacrymycetaceae</taxon>
        <taxon>Dacryopinax</taxon>
    </lineage>
</organism>
<dbReference type="AlphaFoldDB" id="M5FS96"/>
<dbReference type="GeneID" id="63686289"/>
<evidence type="ECO:0000313" key="2">
    <source>
        <dbReference type="Proteomes" id="UP000030653"/>
    </source>
</evidence>
<evidence type="ECO:0000313" key="1">
    <source>
        <dbReference type="EMBL" id="EJU00246.1"/>
    </source>
</evidence>
<accession>M5FS96</accession>
<keyword evidence="2" id="KW-1185">Reference proteome</keyword>
<sequence>MSLNSVINSQLRKEIAAWLLRAKENAKSSVSFGENVWADCHGGGTSRSPYCRPQGIRNSQGDYSIQLLLLNYSSGRGANTQTLQAISAVSFGKKQPTKDEVYDKLSEIVENAPWAAQIRQSSKKSDTSLLRNNRAVRVNAAFGGYVTLTL</sequence>
<gene>
    <name evidence="1" type="ORF">DACRYDRAFT_16806</name>
</gene>
<dbReference type="RefSeq" id="XP_040627143.1">
    <property type="nucleotide sequence ID" value="XM_040771227.1"/>
</dbReference>
<protein>
    <submittedName>
        <fullName evidence="1">Uncharacterized protein</fullName>
    </submittedName>
</protein>